<protein>
    <submittedName>
        <fullName evidence="2">Uncharacterized protein</fullName>
    </submittedName>
</protein>
<reference evidence="2 3" key="1">
    <citation type="submission" date="2017-04" db="EMBL/GenBank/DDBJ databases">
        <title>Genome Sequence of the Model Brown-Rot Fungus Postia placenta SB12.</title>
        <authorList>
            <consortium name="DOE Joint Genome Institute"/>
            <person name="Gaskell J."/>
            <person name="Kersten P."/>
            <person name="Larrondo L.F."/>
            <person name="Canessa P."/>
            <person name="Martinez D."/>
            <person name="Hibbett D."/>
            <person name="Schmoll M."/>
            <person name="Kubicek C.P."/>
            <person name="Martinez A.T."/>
            <person name="Yadav J."/>
            <person name="Master E."/>
            <person name="Magnuson J.K."/>
            <person name="James T."/>
            <person name="Yaver D."/>
            <person name="Berka R."/>
            <person name="Labutti K."/>
            <person name="Lipzen A."/>
            <person name="Aerts A."/>
            <person name="Barry K."/>
            <person name="Henrissat B."/>
            <person name="Blanchette R."/>
            <person name="Grigoriev I."/>
            <person name="Cullen D."/>
        </authorList>
    </citation>
    <scope>NUCLEOTIDE SEQUENCE [LARGE SCALE GENOMIC DNA]</scope>
    <source>
        <strain evidence="2 3">MAD-698-R-SB12</strain>
    </source>
</reference>
<dbReference type="RefSeq" id="XP_024341396.1">
    <property type="nucleotide sequence ID" value="XM_024484417.1"/>
</dbReference>
<name>A0A1X6N7X0_9APHY</name>
<feature type="region of interest" description="Disordered" evidence="1">
    <location>
        <begin position="1"/>
        <end position="30"/>
    </location>
</feature>
<gene>
    <name evidence="2" type="ORF">POSPLADRAFT_1133956</name>
</gene>
<feature type="non-terminal residue" evidence="2">
    <location>
        <position position="131"/>
    </location>
</feature>
<evidence type="ECO:0000313" key="2">
    <source>
        <dbReference type="EMBL" id="OSX64602.1"/>
    </source>
</evidence>
<dbReference type="OrthoDB" id="5599163at2759"/>
<keyword evidence="3" id="KW-1185">Reference proteome</keyword>
<organism evidence="2 3">
    <name type="scientific">Postia placenta MAD-698-R-SB12</name>
    <dbReference type="NCBI Taxonomy" id="670580"/>
    <lineage>
        <taxon>Eukaryota</taxon>
        <taxon>Fungi</taxon>
        <taxon>Dikarya</taxon>
        <taxon>Basidiomycota</taxon>
        <taxon>Agaricomycotina</taxon>
        <taxon>Agaricomycetes</taxon>
        <taxon>Polyporales</taxon>
        <taxon>Adustoporiaceae</taxon>
        <taxon>Rhodonia</taxon>
    </lineage>
</organism>
<proteinExistence type="predicted"/>
<sequence>MPNPSAQKFKPIDVSNLPPLPTNPPSRFEFRPTERLTQDRLDAIIDTVPEGFLTSAELDLMVYIVDNCQQAIAWTDSERGTFSREYFPDYEMPVIEHTPWVRAPIPVPRAIEGKVREMLRKQIEAGKYEYS</sequence>
<dbReference type="AlphaFoldDB" id="A0A1X6N7X0"/>
<dbReference type="EMBL" id="KZ110593">
    <property type="protein sequence ID" value="OSX64602.1"/>
    <property type="molecule type" value="Genomic_DNA"/>
</dbReference>
<dbReference type="STRING" id="670580.A0A1X6N7X0"/>
<dbReference type="GeneID" id="36329366"/>
<evidence type="ECO:0000256" key="1">
    <source>
        <dbReference type="SAM" id="MobiDB-lite"/>
    </source>
</evidence>
<accession>A0A1X6N7X0</accession>
<evidence type="ECO:0000313" key="3">
    <source>
        <dbReference type="Proteomes" id="UP000194127"/>
    </source>
</evidence>
<dbReference type="Proteomes" id="UP000194127">
    <property type="component" value="Unassembled WGS sequence"/>
</dbReference>